<evidence type="ECO:0000313" key="1">
    <source>
        <dbReference type="EMBL" id="AAT69512.1"/>
    </source>
</evidence>
<gene>
    <name evidence="1" type="ORF">JL001p36</name>
</gene>
<reference evidence="1 2" key="1">
    <citation type="journal article" date="2005" name="Appl. Environ. Microbiol.">
        <title>Genomic analysis of bacteriophage PhiJL001: insights into its interaction with a sponge-associated alpha-proteobacterium.</title>
        <authorList>
            <person name="Lohr J.E."/>
            <person name="Chen F."/>
            <person name="Hill R.T."/>
        </authorList>
    </citation>
    <scope>NUCLEOTIDE SEQUENCE</scope>
</reference>
<dbReference type="EMBL" id="AY576273">
    <property type="protein sequence ID" value="AAT69512.1"/>
    <property type="molecule type" value="Genomic_DNA"/>
</dbReference>
<organism evidence="1 2">
    <name type="scientific">Alphaproteobacteria phage PhiJL001</name>
    <dbReference type="NCBI Taxonomy" id="2681607"/>
    <lineage>
        <taxon>Viruses</taxon>
        <taxon>Duplodnaviria</taxon>
        <taxon>Heunggongvirae</taxon>
        <taxon>Uroviricota</taxon>
        <taxon>Caudoviricetes</taxon>
        <taxon>Mesyanzhinovviridae</taxon>
        <taxon>Keylargovirus</taxon>
        <taxon>Keylargovirus JL001</taxon>
    </lineage>
</organism>
<evidence type="ECO:0000313" key="2">
    <source>
        <dbReference type="Proteomes" id="UP000000993"/>
    </source>
</evidence>
<dbReference type="RefSeq" id="YP_223960.1">
    <property type="nucleotide sequence ID" value="NC_006938.1"/>
</dbReference>
<dbReference type="KEGG" id="vg:3342416"/>
<dbReference type="GeneID" id="3342416"/>
<keyword evidence="2" id="KW-1185">Reference proteome</keyword>
<sequence>MRDLRSDEILYDRTGREIKIGDVVRVTMRVPVLNTEYDAYRQAVAIVKLGTRTDRHMDFDPLLMDGNKRLHEVLDGRILEDVEIVQSLDGEHPQRVSILEQAS</sequence>
<protein>
    <submittedName>
        <fullName evidence="1">Gp36</fullName>
    </submittedName>
</protein>
<accession>Q5DN69</accession>
<dbReference type="Proteomes" id="UP000000993">
    <property type="component" value="Segment"/>
</dbReference>
<name>Q5DN69_9CAUD</name>
<proteinExistence type="predicted"/>